<evidence type="ECO:0000256" key="2">
    <source>
        <dbReference type="ARBA" id="ARBA00022771"/>
    </source>
</evidence>
<dbReference type="Proteomes" id="UP000219338">
    <property type="component" value="Unassembled WGS sequence"/>
</dbReference>
<dbReference type="Gene3D" id="6.10.140.2220">
    <property type="match status" value="1"/>
</dbReference>
<dbReference type="InterPro" id="IPR002893">
    <property type="entry name" value="Znf_MYND"/>
</dbReference>
<evidence type="ECO:0000313" key="7">
    <source>
        <dbReference type="Proteomes" id="UP000219338"/>
    </source>
</evidence>
<reference evidence="7" key="1">
    <citation type="journal article" date="2017" name="Nat. Ecol. Evol.">
        <title>Genome expansion and lineage-specific genetic innovations in the forest pathogenic fungi Armillaria.</title>
        <authorList>
            <person name="Sipos G."/>
            <person name="Prasanna A.N."/>
            <person name="Walter M.C."/>
            <person name="O'Connor E."/>
            <person name="Balint B."/>
            <person name="Krizsan K."/>
            <person name="Kiss B."/>
            <person name="Hess J."/>
            <person name="Varga T."/>
            <person name="Slot J."/>
            <person name="Riley R."/>
            <person name="Boka B."/>
            <person name="Rigling D."/>
            <person name="Barry K."/>
            <person name="Lee J."/>
            <person name="Mihaltcheva S."/>
            <person name="LaButti K."/>
            <person name="Lipzen A."/>
            <person name="Waldron R."/>
            <person name="Moloney N.M."/>
            <person name="Sperisen C."/>
            <person name="Kredics L."/>
            <person name="Vagvoelgyi C."/>
            <person name="Patrignani A."/>
            <person name="Fitzpatrick D."/>
            <person name="Nagy I."/>
            <person name="Doyle S."/>
            <person name="Anderson J.B."/>
            <person name="Grigoriev I.V."/>
            <person name="Gueldener U."/>
            <person name="Muensterkoetter M."/>
            <person name="Nagy L.G."/>
        </authorList>
    </citation>
    <scope>NUCLEOTIDE SEQUENCE [LARGE SCALE GENOMIC DNA]</scope>
    <source>
        <strain evidence="7">C18/9</strain>
    </source>
</reference>
<protein>
    <recommendedName>
        <fullName evidence="5">MYND-type domain-containing protein</fullName>
    </recommendedName>
</protein>
<gene>
    <name evidence="6" type="ORF">ARMOST_14031</name>
</gene>
<name>A0A284RPF4_ARMOS</name>
<proteinExistence type="predicted"/>
<dbReference type="GO" id="GO:0008270">
    <property type="term" value="F:zinc ion binding"/>
    <property type="evidence" value="ECO:0007669"/>
    <property type="project" value="UniProtKB-KW"/>
</dbReference>
<dbReference type="OrthoDB" id="2885865at2759"/>
<dbReference type="SUPFAM" id="SSF144232">
    <property type="entry name" value="HIT/MYND zinc finger-like"/>
    <property type="match status" value="1"/>
</dbReference>
<keyword evidence="7" id="KW-1185">Reference proteome</keyword>
<evidence type="ECO:0000256" key="1">
    <source>
        <dbReference type="ARBA" id="ARBA00022723"/>
    </source>
</evidence>
<keyword evidence="3" id="KW-0862">Zinc</keyword>
<accession>A0A284RPF4</accession>
<dbReference type="AlphaFoldDB" id="A0A284RPF4"/>
<dbReference type="STRING" id="47428.A0A284RPF4"/>
<keyword evidence="2 4" id="KW-0863">Zinc-finger</keyword>
<feature type="domain" description="MYND-type" evidence="5">
    <location>
        <begin position="380"/>
        <end position="417"/>
    </location>
</feature>
<evidence type="ECO:0000256" key="4">
    <source>
        <dbReference type="PROSITE-ProRule" id="PRU00134"/>
    </source>
</evidence>
<dbReference type="OMA" id="KWICKAL"/>
<dbReference type="Pfam" id="PF01753">
    <property type="entry name" value="zf-MYND"/>
    <property type="match status" value="1"/>
</dbReference>
<sequence>MSSPRPSQLPRKFEDMPPFSPACRHLPTPFDTASLGSIVALAKKHLSDPLPNSPRNISSPGSLKFKAIGFLKRLGILQCNNSAGFPVDTIVALSPYVHRWAIYLLKTHLRPSDVEANLDIVVFSLHQISHFARYPASNALLPSLSPEVVPYMLELYVDLLKVSKLTSSIVPTIQSYLRDCTVGGQCRRIFESVPRHRLLACIKPIKDAGSTTSLQMDSDDLHAALTLMNMHSAFDPKIRDEFLKKNAIKWICKALQRITPHDSRNLTPGRLQLPSIVFCMTYLYSILSADISLAVRPIRHGQLLRSLLRSIIVVAQEPSPVDRSEAAVTALKSLRKEETQILPKHAELRASWLQMVQKVENRSQLRDSMRYVPYCQNPQCTVVGSKALKRCTACLDMSVCSPECQESEWKNGHKEKCRYLRASPCPTMRAEDEDFLRYLIKQDILKREQLMMPETLTFLTKGNEQYTDPGVLCLDYRVNPVFIGLLPITQCPMVGQELIGKRNLNKDTSIILQLGLPLALDGVTVTQVVENLYFSTIRVV</sequence>
<organism evidence="6 7">
    <name type="scientific">Armillaria ostoyae</name>
    <name type="common">Armillaria root rot fungus</name>
    <dbReference type="NCBI Taxonomy" id="47428"/>
    <lineage>
        <taxon>Eukaryota</taxon>
        <taxon>Fungi</taxon>
        <taxon>Dikarya</taxon>
        <taxon>Basidiomycota</taxon>
        <taxon>Agaricomycotina</taxon>
        <taxon>Agaricomycetes</taxon>
        <taxon>Agaricomycetidae</taxon>
        <taxon>Agaricales</taxon>
        <taxon>Marasmiineae</taxon>
        <taxon>Physalacriaceae</taxon>
        <taxon>Armillaria</taxon>
    </lineage>
</organism>
<dbReference type="EMBL" id="FUEG01000012">
    <property type="protein sequence ID" value="SJL10640.1"/>
    <property type="molecule type" value="Genomic_DNA"/>
</dbReference>
<evidence type="ECO:0000256" key="3">
    <source>
        <dbReference type="ARBA" id="ARBA00022833"/>
    </source>
</evidence>
<evidence type="ECO:0000313" key="6">
    <source>
        <dbReference type="EMBL" id="SJL10640.1"/>
    </source>
</evidence>
<evidence type="ECO:0000259" key="5">
    <source>
        <dbReference type="PROSITE" id="PS50865"/>
    </source>
</evidence>
<dbReference type="PROSITE" id="PS50865">
    <property type="entry name" value="ZF_MYND_2"/>
    <property type="match status" value="1"/>
</dbReference>
<keyword evidence="1" id="KW-0479">Metal-binding</keyword>